<proteinExistence type="predicted"/>
<dbReference type="EMBL" id="VSRR010089932">
    <property type="protein sequence ID" value="MPC92045.1"/>
    <property type="molecule type" value="Genomic_DNA"/>
</dbReference>
<dbReference type="AlphaFoldDB" id="A0A5B7JBJ4"/>
<organism evidence="1 2">
    <name type="scientific">Portunus trituberculatus</name>
    <name type="common">Swimming crab</name>
    <name type="synonym">Neptunus trituberculatus</name>
    <dbReference type="NCBI Taxonomy" id="210409"/>
    <lineage>
        <taxon>Eukaryota</taxon>
        <taxon>Metazoa</taxon>
        <taxon>Ecdysozoa</taxon>
        <taxon>Arthropoda</taxon>
        <taxon>Crustacea</taxon>
        <taxon>Multicrustacea</taxon>
        <taxon>Malacostraca</taxon>
        <taxon>Eumalacostraca</taxon>
        <taxon>Eucarida</taxon>
        <taxon>Decapoda</taxon>
        <taxon>Pleocyemata</taxon>
        <taxon>Brachyura</taxon>
        <taxon>Eubrachyura</taxon>
        <taxon>Portunoidea</taxon>
        <taxon>Portunidae</taxon>
        <taxon>Portuninae</taxon>
        <taxon>Portunus</taxon>
    </lineage>
</organism>
<protein>
    <submittedName>
        <fullName evidence="1">Uncharacterized protein</fullName>
    </submittedName>
</protein>
<comment type="caution">
    <text evidence="1">The sequence shown here is derived from an EMBL/GenBank/DDBJ whole genome shotgun (WGS) entry which is preliminary data.</text>
</comment>
<reference evidence="1 2" key="1">
    <citation type="submission" date="2019-05" db="EMBL/GenBank/DDBJ databases">
        <title>Another draft genome of Portunus trituberculatus and its Hox gene families provides insights of decapod evolution.</title>
        <authorList>
            <person name="Jeong J.-H."/>
            <person name="Song I."/>
            <person name="Kim S."/>
            <person name="Choi T."/>
            <person name="Kim D."/>
            <person name="Ryu S."/>
            <person name="Kim W."/>
        </authorList>
    </citation>
    <scope>NUCLEOTIDE SEQUENCE [LARGE SCALE GENOMIC DNA]</scope>
    <source>
        <tissue evidence="1">Muscle</tissue>
    </source>
</reference>
<name>A0A5B7JBJ4_PORTR</name>
<accession>A0A5B7JBJ4</accession>
<sequence>MVKRLTSPQLSEGRTWTVKLRAWAMAVIMR</sequence>
<evidence type="ECO:0000313" key="2">
    <source>
        <dbReference type="Proteomes" id="UP000324222"/>
    </source>
</evidence>
<keyword evidence="2" id="KW-1185">Reference proteome</keyword>
<evidence type="ECO:0000313" key="1">
    <source>
        <dbReference type="EMBL" id="MPC92045.1"/>
    </source>
</evidence>
<dbReference type="Proteomes" id="UP000324222">
    <property type="component" value="Unassembled WGS sequence"/>
</dbReference>
<gene>
    <name evidence="1" type="ORF">E2C01_087116</name>
</gene>